<accession>A0A2X0SFB5</accession>
<sequence>MIKRRVAVLILAIVSSTLLVGCNNLSREHPDRIVNVDPSIGYLDGKFRICRENCPKRTEKVLDDADYAVMQAPPVSIQQSEPPITQPVSIAIPANEHADIFIVQFEFGKSIPTSNGYKTIALLTKAAKQTAVAIELIGETDDIGTQNYNDKLAFSRVNFVARWLRSHGVNANISVEAQGGCCHPAPYDTTETALQEKRRVQAKVQQTIEKGGRTKK</sequence>
<dbReference type="GO" id="GO:0016020">
    <property type="term" value="C:membrane"/>
    <property type="evidence" value="ECO:0007669"/>
    <property type="project" value="UniProtKB-UniRule"/>
</dbReference>
<evidence type="ECO:0000259" key="2">
    <source>
        <dbReference type="PROSITE" id="PS51123"/>
    </source>
</evidence>
<keyword evidence="1" id="KW-0472">Membrane</keyword>
<dbReference type="Pfam" id="PF00691">
    <property type="entry name" value="OmpA"/>
    <property type="match status" value="1"/>
</dbReference>
<organism evidence="3">
    <name type="scientific">Candidatus Nitrotoga fabula</name>
    <dbReference type="NCBI Taxonomy" id="2182327"/>
    <lineage>
        <taxon>Bacteria</taxon>
        <taxon>Pseudomonadati</taxon>
        <taxon>Pseudomonadota</taxon>
        <taxon>Betaproteobacteria</taxon>
        <taxon>Nitrosomonadales</taxon>
        <taxon>Gallionellaceae</taxon>
        <taxon>Candidatus Nitrotoga</taxon>
    </lineage>
</organism>
<dbReference type="SUPFAM" id="SSF103088">
    <property type="entry name" value="OmpA-like"/>
    <property type="match status" value="1"/>
</dbReference>
<dbReference type="InterPro" id="IPR036737">
    <property type="entry name" value="OmpA-like_sf"/>
</dbReference>
<protein>
    <recommendedName>
        <fullName evidence="2">OmpA-like domain-containing protein</fullName>
    </recommendedName>
</protein>
<gene>
    <name evidence="3" type="ORF">NITFAB_1641</name>
</gene>
<evidence type="ECO:0000313" key="3">
    <source>
        <dbReference type="EMBL" id="SPS06051.1"/>
    </source>
</evidence>
<dbReference type="InterPro" id="IPR006665">
    <property type="entry name" value="OmpA-like"/>
</dbReference>
<reference evidence="3" key="1">
    <citation type="submission" date="2018-05" db="EMBL/GenBank/DDBJ databases">
        <authorList>
            <person name="Lanie J.A."/>
            <person name="Ng W.-L."/>
            <person name="Kazmierczak K.M."/>
            <person name="Andrzejewski T.M."/>
            <person name="Davidsen T.M."/>
            <person name="Wayne K.J."/>
            <person name="Tettelin H."/>
            <person name="Glass J.I."/>
            <person name="Rusch D."/>
            <person name="Podicherti R."/>
            <person name="Tsui H.-C.T."/>
            <person name="Winkler M.E."/>
        </authorList>
    </citation>
    <scope>NUCLEOTIDE SEQUENCE</scope>
    <source>
        <strain evidence="3">KNB</strain>
    </source>
</reference>
<dbReference type="EMBL" id="LS423452">
    <property type="protein sequence ID" value="SPS06051.1"/>
    <property type="molecule type" value="Genomic_DNA"/>
</dbReference>
<proteinExistence type="predicted"/>
<feature type="domain" description="OmpA-like" evidence="2">
    <location>
        <begin position="94"/>
        <end position="208"/>
    </location>
</feature>
<name>A0A2X0SFB5_9PROT</name>
<dbReference type="PROSITE" id="PS51123">
    <property type="entry name" value="OMPA_2"/>
    <property type="match status" value="1"/>
</dbReference>
<dbReference type="Gene3D" id="3.30.1330.60">
    <property type="entry name" value="OmpA-like domain"/>
    <property type="match status" value="1"/>
</dbReference>
<evidence type="ECO:0000256" key="1">
    <source>
        <dbReference type="PROSITE-ProRule" id="PRU00473"/>
    </source>
</evidence>
<dbReference type="PROSITE" id="PS51257">
    <property type="entry name" value="PROKAR_LIPOPROTEIN"/>
    <property type="match status" value="1"/>
</dbReference>
<dbReference type="AlphaFoldDB" id="A0A2X0SFB5"/>